<dbReference type="HOGENOM" id="CLU_007383_10_6_11"/>
<evidence type="ECO:0000313" key="2">
    <source>
        <dbReference type="EMBL" id="ADB30978.1"/>
    </source>
</evidence>
<dbReference type="InterPro" id="IPR051604">
    <property type="entry name" value="Ergot_Alk_Oxidoreductase"/>
</dbReference>
<dbReference type="OrthoDB" id="116343at2"/>
<evidence type="ECO:0000313" key="3">
    <source>
        <dbReference type="Proteomes" id="UP000007967"/>
    </source>
</evidence>
<dbReference type="AlphaFoldDB" id="D2PPL6"/>
<dbReference type="eggNOG" id="COG0702">
    <property type="taxonomic scope" value="Bacteria"/>
</dbReference>
<dbReference type="Gene3D" id="3.40.50.720">
    <property type="entry name" value="NAD(P)-binding Rossmann-like Domain"/>
    <property type="match status" value="1"/>
</dbReference>
<reference evidence="2 3" key="2">
    <citation type="journal article" date="2010" name="Stand. Genomic Sci.">
        <title>Complete genome sequence of Kribbella flavida type strain (IFO 14399).</title>
        <authorList>
            <person name="Pukall R."/>
            <person name="Lapidus A."/>
            <person name="Glavina Del Rio T."/>
            <person name="Copeland A."/>
            <person name="Tice H."/>
            <person name="Cheng J.-F."/>
            <person name="Lucas S."/>
            <person name="Chen F."/>
            <person name="Nolan M."/>
            <person name="LaButti K."/>
            <person name="Pati A."/>
            <person name="Ivanova N."/>
            <person name="Mavrommatis K."/>
            <person name="Mikhailova N."/>
            <person name="Pitluck S."/>
            <person name="Bruce D."/>
            <person name="Goodwin L."/>
            <person name="Land M."/>
            <person name="Hauser L."/>
            <person name="Chang Y.-J."/>
            <person name="Jeffries C.D."/>
            <person name="Chen A."/>
            <person name="Palaniappan K."/>
            <person name="Chain P."/>
            <person name="Rohde M."/>
            <person name="Goeker M."/>
            <person name="Bristow J."/>
            <person name="Eisen J.A."/>
            <person name="Markowitz V."/>
            <person name="Hugenholtz P."/>
            <person name="Kyrpides N.C."/>
            <person name="Klenk H.-P."/>
            <person name="Brettin T."/>
        </authorList>
    </citation>
    <scope>NUCLEOTIDE SEQUENCE [LARGE SCALE GENOMIC DNA]</scope>
    <source>
        <strain evidence="3">DSM 17836 / JCM 10339 / NBRC 14399</strain>
    </source>
</reference>
<evidence type="ECO:0000259" key="1">
    <source>
        <dbReference type="Pfam" id="PF13460"/>
    </source>
</evidence>
<dbReference type="STRING" id="479435.Kfla_1884"/>
<dbReference type="EMBL" id="CP001736">
    <property type="protein sequence ID" value="ADB30978.1"/>
    <property type="molecule type" value="Genomic_DNA"/>
</dbReference>
<dbReference type="Proteomes" id="UP000007967">
    <property type="component" value="Chromosome"/>
</dbReference>
<organism evidence="2 3">
    <name type="scientific">Kribbella flavida (strain DSM 17836 / JCM 10339 / NBRC 14399)</name>
    <dbReference type="NCBI Taxonomy" id="479435"/>
    <lineage>
        <taxon>Bacteria</taxon>
        <taxon>Bacillati</taxon>
        <taxon>Actinomycetota</taxon>
        <taxon>Actinomycetes</taxon>
        <taxon>Propionibacteriales</taxon>
        <taxon>Kribbellaceae</taxon>
        <taxon>Kribbella</taxon>
    </lineage>
</organism>
<dbReference type="PANTHER" id="PTHR43162">
    <property type="match status" value="1"/>
</dbReference>
<dbReference type="Pfam" id="PF13460">
    <property type="entry name" value="NAD_binding_10"/>
    <property type="match status" value="1"/>
</dbReference>
<proteinExistence type="predicted"/>
<keyword evidence="3" id="KW-1185">Reference proteome</keyword>
<gene>
    <name evidence="2" type="ordered locus">Kfla_1884</name>
</gene>
<feature type="domain" description="NAD(P)-binding" evidence="1">
    <location>
        <begin position="7"/>
        <end position="175"/>
    </location>
</feature>
<dbReference type="SUPFAM" id="SSF51735">
    <property type="entry name" value="NAD(P)-binding Rossmann-fold domains"/>
    <property type="match status" value="1"/>
</dbReference>
<dbReference type="RefSeq" id="WP_012919534.1">
    <property type="nucleotide sequence ID" value="NC_013729.1"/>
</dbReference>
<name>D2PPL6_KRIFD</name>
<reference evidence="3" key="1">
    <citation type="submission" date="2009-09" db="EMBL/GenBank/DDBJ databases">
        <title>The complete genome of Kribbella flavida DSM 17836.</title>
        <authorList>
            <consortium name="US DOE Joint Genome Institute (JGI-PGF)"/>
            <person name="Lucas S."/>
            <person name="Copeland A."/>
            <person name="Lapidus A."/>
            <person name="Glavina del Rio T."/>
            <person name="Dalin E."/>
            <person name="Tice H."/>
            <person name="Bruce D."/>
            <person name="Goodwin L."/>
            <person name="Pitluck S."/>
            <person name="Kyrpides N."/>
            <person name="Mavromatis K."/>
            <person name="Ivanova N."/>
            <person name="Saunders E."/>
            <person name="Brettin T."/>
            <person name="Detter J.C."/>
            <person name="Han C."/>
            <person name="Larimer F."/>
            <person name="Land M."/>
            <person name="Hauser L."/>
            <person name="Markowitz V."/>
            <person name="Cheng J.-F."/>
            <person name="Hugenholtz P."/>
            <person name="Woyke T."/>
            <person name="Wu D."/>
            <person name="Pukall R."/>
            <person name="Klenk H.-P."/>
            <person name="Eisen J.A."/>
        </authorList>
    </citation>
    <scope>NUCLEOTIDE SEQUENCE [LARGE SCALE GENOMIC DNA]</scope>
    <source>
        <strain evidence="3">DSM 17836 / JCM 10339 / NBRC 14399</strain>
    </source>
</reference>
<accession>D2PPL6</accession>
<dbReference type="InterPro" id="IPR016040">
    <property type="entry name" value="NAD(P)-bd_dom"/>
</dbReference>
<dbReference type="KEGG" id="kfl:Kfla_1884"/>
<sequence>MTFLVTGASGNAGGAVVRKLAERGIPGKALLRSERELPEGIELLPGDLNQPATFLSGLEGVSGIFLLSGYAGTEELLAGAKAAGVGRIVLLSSSSVVGTDTDNAIAAYHLATENAVRASGLDWTFLRPNTFMSNTLRWRDQLRAGDEVRVQYPEVAVSTIHPGDIADVAVRALTEDGHAGTAYRLTGPVAVRPAEQVAILAEALGRPLRAVELSREQSRAELLAAMPEPYATAIDGFFGDGIVDETTVTDTVERLTGRPAGTLQEWVAEHAGLFATS</sequence>
<dbReference type="PANTHER" id="PTHR43162:SF1">
    <property type="entry name" value="PRESTALK A DIFFERENTIATION PROTEIN A"/>
    <property type="match status" value="1"/>
</dbReference>
<protein>
    <submittedName>
        <fullName evidence="2">NmrA family protein</fullName>
    </submittedName>
</protein>
<dbReference type="Gene3D" id="3.90.25.10">
    <property type="entry name" value="UDP-galactose 4-epimerase, domain 1"/>
    <property type="match status" value="1"/>
</dbReference>
<dbReference type="InterPro" id="IPR036291">
    <property type="entry name" value="NAD(P)-bd_dom_sf"/>
</dbReference>